<evidence type="ECO:0000256" key="1">
    <source>
        <dbReference type="SAM" id="MobiDB-lite"/>
    </source>
</evidence>
<feature type="region of interest" description="Disordered" evidence="1">
    <location>
        <begin position="257"/>
        <end position="318"/>
    </location>
</feature>
<dbReference type="RefSeq" id="WP_346027146.1">
    <property type="nucleotide sequence ID" value="NZ_BAAAON010000001.1"/>
</dbReference>
<feature type="transmembrane region" description="Helical" evidence="2">
    <location>
        <begin position="99"/>
        <end position="121"/>
    </location>
</feature>
<accession>A0ABP5MGJ0</accession>
<proteinExistence type="predicted"/>
<feature type="region of interest" description="Disordered" evidence="1">
    <location>
        <begin position="151"/>
        <end position="204"/>
    </location>
</feature>
<keyword evidence="2" id="KW-1133">Transmembrane helix</keyword>
<keyword evidence="2" id="KW-0812">Transmembrane</keyword>
<feature type="compositionally biased region" description="Polar residues" evidence="1">
    <location>
        <begin position="177"/>
        <end position="196"/>
    </location>
</feature>
<feature type="compositionally biased region" description="Low complexity" evidence="1">
    <location>
        <begin position="283"/>
        <end position="305"/>
    </location>
</feature>
<feature type="transmembrane region" description="Helical" evidence="2">
    <location>
        <begin position="127"/>
        <end position="147"/>
    </location>
</feature>
<sequence length="318" mass="32619">MDFSLNSSVVLAAIVGLWLIWVAPFLMRRRQPLPVTGRAPIAFPSTAHGDAGFQRSVMTMSAADNSRPASASPSAGRAGSGSSKVSGGAPGLRIHWGRLTIALVGAVALTTALVTSVLAVVGLAPSVLPVVALLVAIASVAVLRTLALRGRSRSPQQVSAAPREPAAVPAPERHTVQRPTTLFNAEEQGSPNTAEESTPHDDGASATVAAPVQFTAAELRAAALAVAAESGENPAGSGTPWQPVQVPKPMYIEAPKAEREDPAPLDLPEAPKPVAKTPIKNGAVAPTTASAPTTAAPQAETSATPKMNLDDILQRRRA</sequence>
<reference evidence="4" key="1">
    <citation type="journal article" date="2019" name="Int. J. Syst. Evol. Microbiol.">
        <title>The Global Catalogue of Microorganisms (GCM) 10K type strain sequencing project: providing services to taxonomists for standard genome sequencing and annotation.</title>
        <authorList>
            <consortium name="The Broad Institute Genomics Platform"/>
            <consortium name="The Broad Institute Genome Sequencing Center for Infectious Disease"/>
            <person name="Wu L."/>
            <person name="Ma J."/>
        </authorList>
    </citation>
    <scope>NUCLEOTIDE SEQUENCE [LARGE SCALE GENOMIC DNA]</scope>
    <source>
        <strain evidence="4">JCM 14917</strain>
    </source>
</reference>
<feature type="compositionally biased region" description="Basic and acidic residues" evidence="1">
    <location>
        <begin position="308"/>
        <end position="318"/>
    </location>
</feature>
<evidence type="ECO:0000256" key="2">
    <source>
        <dbReference type="SAM" id="Phobius"/>
    </source>
</evidence>
<organism evidence="3 4">
    <name type="scientific">Arthrobacter parietis</name>
    <dbReference type="NCBI Taxonomy" id="271434"/>
    <lineage>
        <taxon>Bacteria</taxon>
        <taxon>Bacillati</taxon>
        <taxon>Actinomycetota</taxon>
        <taxon>Actinomycetes</taxon>
        <taxon>Micrococcales</taxon>
        <taxon>Micrococcaceae</taxon>
        <taxon>Arthrobacter</taxon>
    </lineage>
</organism>
<evidence type="ECO:0000313" key="4">
    <source>
        <dbReference type="Proteomes" id="UP001500974"/>
    </source>
</evidence>
<name>A0ABP5MGJ0_9MICC</name>
<dbReference type="Proteomes" id="UP001500974">
    <property type="component" value="Unassembled WGS sequence"/>
</dbReference>
<dbReference type="EMBL" id="BAAAON010000001">
    <property type="protein sequence ID" value="GAA2172145.1"/>
    <property type="molecule type" value="Genomic_DNA"/>
</dbReference>
<feature type="compositionally biased region" description="Low complexity" evidence="1">
    <location>
        <begin position="160"/>
        <end position="170"/>
    </location>
</feature>
<keyword evidence="2" id="KW-0472">Membrane</keyword>
<comment type="caution">
    <text evidence="3">The sequence shown here is derived from an EMBL/GenBank/DDBJ whole genome shotgun (WGS) entry which is preliminary data.</text>
</comment>
<gene>
    <name evidence="3" type="ORF">GCM10009784_01460</name>
</gene>
<feature type="transmembrane region" description="Helical" evidence="2">
    <location>
        <begin position="6"/>
        <end position="26"/>
    </location>
</feature>
<feature type="region of interest" description="Disordered" evidence="1">
    <location>
        <begin position="64"/>
        <end position="87"/>
    </location>
</feature>
<keyword evidence="4" id="KW-1185">Reference proteome</keyword>
<protein>
    <submittedName>
        <fullName evidence="3">Uncharacterized protein</fullName>
    </submittedName>
</protein>
<evidence type="ECO:0000313" key="3">
    <source>
        <dbReference type="EMBL" id="GAA2172145.1"/>
    </source>
</evidence>